<dbReference type="SUPFAM" id="SSF54909">
    <property type="entry name" value="Dimeric alpha+beta barrel"/>
    <property type="match status" value="1"/>
</dbReference>
<evidence type="ECO:0000259" key="1">
    <source>
        <dbReference type="SMART" id="SM00470"/>
    </source>
</evidence>
<dbReference type="EMBL" id="BEXT01000001">
    <property type="protein sequence ID" value="GBC61069.1"/>
    <property type="molecule type" value="Genomic_DNA"/>
</dbReference>
<dbReference type="InterPro" id="IPR003115">
    <property type="entry name" value="ParB_N"/>
</dbReference>
<dbReference type="Gene3D" id="3.30.70.920">
    <property type="match status" value="1"/>
</dbReference>
<dbReference type="SMART" id="SM00470">
    <property type="entry name" value="ParB"/>
    <property type="match status" value="1"/>
</dbReference>
<dbReference type="Pfam" id="PF01037">
    <property type="entry name" value="AsnC_trans_reg"/>
    <property type="match status" value="1"/>
</dbReference>
<feature type="domain" description="ParB-like N-terminal" evidence="1">
    <location>
        <begin position="43"/>
        <end position="141"/>
    </location>
</feature>
<evidence type="ECO:0000313" key="3">
    <source>
        <dbReference type="Proteomes" id="UP000288096"/>
    </source>
</evidence>
<dbReference type="OrthoDB" id="1100724at2"/>
<dbReference type="InterPro" id="IPR036086">
    <property type="entry name" value="ParB/Sulfiredoxin_sf"/>
</dbReference>
<dbReference type="Gene3D" id="3.90.1530.10">
    <property type="entry name" value="Conserved hypothetical protein from pyrococcus furiosus pfu- 392566-001, ParB domain"/>
    <property type="match status" value="1"/>
</dbReference>
<accession>A0A401FVT8</accession>
<name>A0A401FVT8_9BACT</name>
<keyword evidence="3" id="KW-1185">Reference proteome</keyword>
<sequence length="358" mass="41979">MPMKILNSLKEAFRGRQNKRPVKSFRENQENEEAFDSRDLGLREVEVEKIVGSVGRYQDFDSKFRLRNGLPPERLTRIKEAVRDGRPLPPVVLYQIKDEYYIVDGNHRVSVAKERGWKAIHARILEFLPTRKTLENVLYREKLDFIEKAGVTEQIRLTEVGQYSYLLEQIEEHRQSLEQVKGNTVAFQTAARDWHKTIYLPFIRIIEKSHLVAAFPKRTFADLYVYVSMHQWKKGQDRSYGIGLDQVIPKNMEEFRAKMAEKKGFEFPEMKRMITAFVLISVSVGEEYKIMEKIFAFDEVREIHDVPGEFDLIAKIVIERDWLSSDSEVIGYFIYRSIRKIPGVVKTQTLIPTLSKQK</sequence>
<organism evidence="2 3">
    <name type="scientific">Desulfonema ishimotonii</name>
    <dbReference type="NCBI Taxonomy" id="45657"/>
    <lineage>
        <taxon>Bacteria</taxon>
        <taxon>Pseudomonadati</taxon>
        <taxon>Thermodesulfobacteriota</taxon>
        <taxon>Desulfobacteria</taxon>
        <taxon>Desulfobacterales</taxon>
        <taxon>Desulfococcaceae</taxon>
        <taxon>Desulfonema</taxon>
    </lineage>
</organism>
<evidence type="ECO:0000313" key="2">
    <source>
        <dbReference type="EMBL" id="GBC61069.1"/>
    </source>
</evidence>
<comment type="caution">
    <text evidence="2">The sequence shown here is derived from an EMBL/GenBank/DDBJ whole genome shotgun (WGS) entry which is preliminary data.</text>
</comment>
<protein>
    <recommendedName>
        <fullName evidence="1">ParB-like N-terminal domain-containing protein</fullName>
    </recommendedName>
</protein>
<dbReference type="InterPro" id="IPR019887">
    <property type="entry name" value="Tscrpt_reg_AsnC/Lrp_C"/>
</dbReference>
<dbReference type="Proteomes" id="UP000288096">
    <property type="component" value="Unassembled WGS sequence"/>
</dbReference>
<dbReference type="Pfam" id="PF02195">
    <property type="entry name" value="ParB_N"/>
    <property type="match status" value="1"/>
</dbReference>
<reference evidence="3" key="2">
    <citation type="submission" date="2019-01" db="EMBL/GenBank/DDBJ databases">
        <title>Genome sequence of Desulfonema ishimotonii strain Tokyo 01.</title>
        <authorList>
            <person name="Fukui M."/>
        </authorList>
    </citation>
    <scope>NUCLEOTIDE SEQUENCE [LARGE SCALE GENOMIC DNA]</scope>
    <source>
        <strain evidence="3">Tokyo 01</strain>
    </source>
</reference>
<dbReference type="InterPro" id="IPR011008">
    <property type="entry name" value="Dimeric_a/b-barrel"/>
</dbReference>
<reference evidence="3" key="1">
    <citation type="submission" date="2017-11" db="EMBL/GenBank/DDBJ databases">
        <authorList>
            <person name="Watanabe M."/>
            <person name="Kojima H."/>
        </authorList>
    </citation>
    <scope>NUCLEOTIDE SEQUENCE [LARGE SCALE GENOMIC DNA]</scope>
    <source>
        <strain evidence="3">Tokyo 01</strain>
    </source>
</reference>
<proteinExistence type="predicted"/>
<gene>
    <name evidence="2" type="ORF">DENIS_2029</name>
</gene>
<dbReference type="SUPFAM" id="SSF110849">
    <property type="entry name" value="ParB/Sulfiredoxin"/>
    <property type="match status" value="1"/>
</dbReference>
<dbReference type="AlphaFoldDB" id="A0A401FVT8"/>